<evidence type="ECO:0000313" key="2">
    <source>
        <dbReference type="Proteomes" id="UP000283426"/>
    </source>
</evidence>
<dbReference type="InterPro" id="IPR051806">
    <property type="entry name" value="HAD-like_SPP"/>
</dbReference>
<keyword evidence="1" id="KW-0378">Hydrolase</keyword>
<proteinExistence type="predicted"/>
<comment type="caution">
    <text evidence="1">The sequence shown here is derived from an EMBL/GenBank/DDBJ whole genome shotgun (WGS) entry which is preliminary data.</text>
</comment>
<dbReference type="InterPro" id="IPR036412">
    <property type="entry name" value="HAD-like_sf"/>
</dbReference>
<dbReference type="SFLD" id="SFLDG01135">
    <property type="entry name" value="C1.5.6:_HAD__Beta-PGM__Phospha"/>
    <property type="match status" value="1"/>
</dbReference>
<dbReference type="NCBIfam" id="TIGR01509">
    <property type="entry name" value="HAD-SF-IA-v3"/>
    <property type="match status" value="1"/>
</dbReference>
<dbReference type="InterPro" id="IPR041492">
    <property type="entry name" value="HAD_2"/>
</dbReference>
<reference evidence="1 2" key="1">
    <citation type="submission" date="2018-08" db="EMBL/GenBank/DDBJ databases">
        <title>A genome reference for cultivated species of the human gut microbiota.</title>
        <authorList>
            <person name="Zou Y."/>
            <person name="Xue W."/>
            <person name="Luo G."/>
        </authorList>
    </citation>
    <scope>NUCLEOTIDE SEQUENCE [LARGE SCALE GENOMIC DNA]</scope>
    <source>
        <strain evidence="1 2">AF14-6AC</strain>
    </source>
</reference>
<dbReference type="InterPro" id="IPR023214">
    <property type="entry name" value="HAD_sf"/>
</dbReference>
<accession>A0A412WLH8</accession>
<dbReference type="SFLD" id="SFLDG01129">
    <property type="entry name" value="C1.5:_HAD__Beta-PGM__Phosphata"/>
    <property type="match status" value="1"/>
</dbReference>
<dbReference type="InterPro" id="IPR023198">
    <property type="entry name" value="PGP-like_dom2"/>
</dbReference>
<dbReference type="PANTHER" id="PTHR43481:SF4">
    <property type="entry name" value="GLYCEROL-1-PHOSPHATE PHOSPHOHYDROLASE 1-RELATED"/>
    <property type="match status" value="1"/>
</dbReference>
<dbReference type="PANTHER" id="PTHR43481">
    <property type="entry name" value="FRUCTOSE-1-PHOSPHATE PHOSPHATASE"/>
    <property type="match status" value="1"/>
</dbReference>
<dbReference type="SUPFAM" id="SSF56784">
    <property type="entry name" value="HAD-like"/>
    <property type="match status" value="1"/>
</dbReference>
<dbReference type="AlphaFoldDB" id="A0A412WLH8"/>
<gene>
    <name evidence="1" type="ORF">DWW24_06035</name>
</gene>
<organism evidence="1 2">
    <name type="scientific">Odoribacter splanchnicus</name>
    <dbReference type="NCBI Taxonomy" id="28118"/>
    <lineage>
        <taxon>Bacteria</taxon>
        <taxon>Pseudomonadati</taxon>
        <taxon>Bacteroidota</taxon>
        <taxon>Bacteroidia</taxon>
        <taxon>Bacteroidales</taxon>
        <taxon>Odoribacteraceae</taxon>
        <taxon>Odoribacter</taxon>
    </lineage>
</organism>
<sequence length="235" mass="26248">MVEIKKGHPLKAVLFDMDGVLFDSMKNHTLAWYRALSSREIPCERDEFYQYEGATAEWTINLIFERTYHRQATKQEIEELYTLKSKYFNELPEAGPMPGAKEVLKIVREHGLLPVVVTGSGQQSLLKRLTEEYAGFVNASTLVTAFDVEHGKPHPEPYLKGLQKAHAMPDEAFIIENAPLGVKAGVAAGVFTIAVNTGPIPEKQLQEAGADLIYPDMSALQKYLPQLLAEPHNRA</sequence>
<dbReference type="RefSeq" id="WP_046451182.1">
    <property type="nucleotide sequence ID" value="NZ_JADMUD010000023.1"/>
</dbReference>
<dbReference type="Proteomes" id="UP000283426">
    <property type="component" value="Unassembled WGS sequence"/>
</dbReference>
<dbReference type="Gene3D" id="3.40.50.1000">
    <property type="entry name" value="HAD superfamily/HAD-like"/>
    <property type="match status" value="1"/>
</dbReference>
<protein>
    <submittedName>
        <fullName evidence="1">HAD family hydrolase</fullName>
    </submittedName>
</protein>
<dbReference type="SFLD" id="SFLDS00003">
    <property type="entry name" value="Haloacid_Dehalogenase"/>
    <property type="match status" value="1"/>
</dbReference>
<dbReference type="EMBL" id="QRYW01000010">
    <property type="protein sequence ID" value="RGV28081.1"/>
    <property type="molecule type" value="Genomic_DNA"/>
</dbReference>
<dbReference type="Gene3D" id="1.10.150.240">
    <property type="entry name" value="Putative phosphatase, domain 2"/>
    <property type="match status" value="1"/>
</dbReference>
<dbReference type="GO" id="GO:0050308">
    <property type="term" value="F:sugar-phosphatase activity"/>
    <property type="evidence" value="ECO:0007669"/>
    <property type="project" value="TreeGrafter"/>
</dbReference>
<dbReference type="InterPro" id="IPR006439">
    <property type="entry name" value="HAD-SF_hydro_IA"/>
</dbReference>
<dbReference type="Pfam" id="PF13419">
    <property type="entry name" value="HAD_2"/>
    <property type="match status" value="1"/>
</dbReference>
<evidence type="ECO:0000313" key="1">
    <source>
        <dbReference type="EMBL" id="RGV28081.1"/>
    </source>
</evidence>
<name>A0A412WLH8_9BACT</name>